<organism evidence="2 4">
    <name type="scientific">Methanoculleus marisnigri</name>
    <dbReference type="NCBI Taxonomy" id="2198"/>
    <lineage>
        <taxon>Archaea</taxon>
        <taxon>Methanobacteriati</taxon>
        <taxon>Methanobacteriota</taxon>
        <taxon>Stenosarchaea group</taxon>
        <taxon>Methanomicrobia</taxon>
        <taxon>Methanomicrobiales</taxon>
        <taxon>Methanomicrobiaceae</taxon>
        <taxon>Methanoculleus</taxon>
    </lineage>
</organism>
<dbReference type="Pfam" id="PF01895">
    <property type="entry name" value="PhoU"/>
    <property type="match status" value="2"/>
</dbReference>
<accession>A0A101GSC9</accession>
<reference evidence="2" key="1">
    <citation type="journal article" date="2015" name="MBio">
        <title>Genome-resolved metagenomic analysis reveals roles for candidate phyla and other microbial community members in biogeochemical transformations in oil reservoirs.</title>
        <authorList>
            <person name="Hu P."/>
            <person name="Tom L."/>
            <person name="Singh A."/>
            <person name="Thomas B.C."/>
            <person name="Baker B.J."/>
            <person name="Piceno Y.M."/>
            <person name="Andersen G.L."/>
            <person name="Banfield J.F."/>
        </authorList>
    </citation>
    <scope>NUCLEOTIDE SEQUENCE [LARGE SCALE GENOMIC DNA]</scope>
    <source>
        <strain evidence="2">62_101</strain>
        <strain evidence="3">63_41</strain>
    </source>
</reference>
<name>A0A101GSC9_9EURY</name>
<dbReference type="Proteomes" id="UP000054323">
    <property type="component" value="Unassembled WGS sequence"/>
</dbReference>
<dbReference type="Pfam" id="PF02080">
    <property type="entry name" value="TrkA_C"/>
    <property type="match status" value="2"/>
</dbReference>
<keyword evidence="2" id="KW-0813">Transport</keyword>
<proteinExistence type="predicted"/>
<evidence type="ECO:0000313" key="3">
    <source>
        <dbReference type="EMBL" id="KUL03916.1"/>
    </source>
</evidence>
<dbReference type="PROSITE" id="PS51202">
    <property type="entry name" value="RCK_C"/>
    <property type="match status" value="2"/>
</dbReference>
<evidence type="ECO:0000313" key="4">
    <source>
        <dbReference type="Proteomes" id="UP000054323"/>
    </source>
</evidence>
<dbReference type="InterPro" id="IPR036721">
    <property type="entry name" value="RCK_C_sf"/>
</dbReference>
<dbReference type="Gene3D" id="3.30.70.1450">
    <property type="entry name" value="Regulator of K+ conductance, C-terminal domain"/>
    <property type="match status" value="2"/>
</dbReference>
<dbReference type="InterPro" id="IPR050144">
    <property type="entry name" value="AAE_transporter"/>
</dbReference>
<keyword evidence="2" id="KW-0406">Ion transport</keyword>
<keyword evidence="2" id="KW-0407">Ion channel</keyword>
<protein>
    <submittedName>
        <fullName evidence="2">Potassium channel protein</fullName>
    </submittedName>
</protein>
<dbReference type="GO" id="GO:0008324">
    <property type="term" value="F:monoatomic cation transmembrane transporter activity"/>
    <property type="evidence" value="ECO:0007669"/>
    <property type="project" value="InterPro"/>
</dbReference>
<gene>
    <name evidence="2" type="ORF">XD82_0113</name>
    <name evidence="3" type="ORF">XE10_0400</name>
</gene>
<comment type="caution">
    <text evidence="2">The sequence shown here is derived from an EMBL/GenBank/DDBJ whole genome shotgun (WGS) entry which is preliminary data.</text>
</comment>
<dbReference type="InterPro" id="IPR006037">
    <property type="entry name" value="RCK_C"/>
</dbReference>
<evidence type="ECO:0000313" key="2">
    <source>
        <dbReference type="EMBL" id="KUK63783.1"/>
    </source>
</evidence>
<dbReference type="PATRIC" id="fig|2198.3.peg.143"/>
<dbReference type="EMBL" id="LGGD01000006">
    <property type="protein sequence ID" value="KUK63783.1"/>
    <property type="molecule type" value="Genomic_DNA"/>
</dbReference>
<dbReference type="InterPro" id="IPR026022">
    <property type="entry name" value="PhoU_dom"/>
</dbReference>
<dbReference type="Gene3D" id="1.20.58.220">
    <property type="entry name" value="Phosphate transport system protein phou homolog 2, domain 2"/>
    <property type="match status" value="2"/>
</dbReference>
<evidence type="ECO:0000313" key="5">
    <source>
        <dbReference type="Proteomes" id="UP000054598"/>
    </source>
</evidence>
<dbReference type="EMBL" id="LGHE01000027">
    <property type="protein sequence ID" value="KUL03916.1"/>
    <property type="molecule type" value="Genomic_DNA"/>
</dbReference>
<evidence type="ECO:0000259" key="1">
    <source>
        <dbReference type="PROSITE" id="PS51202"/>
    </source>
</evidence>
<reference evidence="4 5" key="2">
    <citation type="journal article" date="2015" name="MBio">
        <title>Genome-Resolved Metagenomic Analysis Reveals Roles for Candidate Phyla and Other Microbial Community Members in Biogeochemical Transformations in Oil Reservoirs.</title>
        <authorList>
            <person name="Hu P."/>
            <person name="Tom L."/>
            <person name="Singh A."/>
            <person name="Thomas B.C."/>
            <person name="Baker B.J."/>
            <person name="Piceno Y.M."/>
            <person name="Andersen G.L."/>
            <person name="Banfield J.F."/>
        </authorList>
    </citation>
    <scope>NUCLEOTIDE SEQUENCE [LARGE SCALE GENOMIC DNA]</scope>
</reference>
<feature type="domain" description="RCK C-terminal" evidence="1">
    <location>
        <begin position="108"/>
        <end position="192"/>
    </location>
</feature>
<dbReference type="InterPro" id="IPR038078">
    <property type="entry name" value="PhoU-like_sf"/>
</dbReference>
<sequence>MTEREYQPISFKDALIEMKDVSELMVDLSYSAILFDSKEIALEVINLEESMNKLVYQARIQSVLGARRLEEAEAMSGMLQVAEAAERIANSASDIAKLILKDIRFPAKLKRVFPEAEEIVARVIVSPGSDLAGHTLGDLKVQSTTGMQVIAIRRGKGWIYDPDRTTRVESGDILISRGPEAGEDILFLMAGAMERPGGEPSHAGEVDDLDRAVQLIIEMKNLSELSVGLAYTSLLFNNKEVAHEVVALDSTLDDMRYDLDLWILEAARKIDDVRYLRGLLYMSSFAQAISDSAHSIVDVLLRDIEIPPVFKKIVRESDEIITRIPVAASSPLVARTLKEASLGTVTGMVVLAIKHGDRWVYRPGKSVRLESGDIIIAKGRRDGECRLYELAGYAVEMPEE</sequence>
<dbReference type="Proteomes" id="UP000054598">
    <property type="component" value="Unassembled WGS sequence"/>
</dbReference>
<dbReference type="PANTHER" id="PTHR30445:SF8">
    <property type="entry name" value="K(+)_H(+) ANTIPORTER SUBUNIT KHTT"/>
    <property type="match status" value="1"/>
</dbReference>
<dbReference type="SUPFAM" id="SSF109755">
    <property type="entry name" value="PhoU-like"/>
    <property type="match status" value="2"/>
</dbReference>
<dbReference type="SUPFAM" id="SSF116726">
    <property type="entry name" value="TrkA C-terminal domain-like"/>
    <property type="match status" value="2"/>
</dbReference>
<dbReference type="AlphaFoldDB" id="A0A101GSC9"/>
<feature type="domain" description="RCK C-terminal" evidence="1">
    <location>
        <begin position="307"/>
        <end position="393"/>
    </location>
</feature>
<dbReference type="GO" id="GO:0006813">
    <property type="term" value="P:potassium ion transport"/>
    <property type="evidence" value="ECO:0007669"/>
    <property type="project" value="InterPro"/>
</dbReference>
<dbReference type="PANTHER" id="PTHR30445">
    <property type="entry name" value="K(+)_H(+) ANTIPORTER SUBUNIT KHTT"/>
    <property type="match status" value="1"/>
</dbReference>